<organism evidence="2 3">
    <name type="scientific">Canavalia gladiata</name>
    <name type="common">Sword bean</name>
    <name type="synonym">Dolichos gladiatus</name>
    <dbReference type="NCBI Taxonomy" id="3824"/>
    <lineage>
        <taxon>Eukaryota</taxon>
        <taxon>Viridiplantae</taxon>
        <taxon>Streptophyta</taxon>
        <taxon>Embryophyta</taxon>
        <taxon>Tracheophyta</taxon>
        <taxon>Spermatophyta</taxon>
        <taxon>Magnoliopsida</taxon>
        <taxon>eudicotyledons</taxon>
        <taxon>Gunneridae</taxon>
        <taxon>Pentapetalae</taxon>
        <taxon>rosids</taxon>
        <taxon>fabids</taxon>
        <taxon>Fabales</taxon>
        <taxon>Fabaceae</taxon>
        <taxon>Papilionoideae</taxon>
        <taxon>50 kb inversion clade</taxon>
        <taxon>NPAAA clade</taxon>
        <taxon>indigoferoid/millettioid clade</taxon>
        <taxon>Phaseoleae</taxon>
        <taxon>Canavalia</taxon>
    </lineage>
</organism>
<gene>
    <name evidence="2" type="ORF">VNO77_01965</name>
</gene>
<evidence type="ECO:0000256" key="1">
    <source>
        <dbReference type="SAM" id="SignalP"/>
    </source>
</evidence>
<protein>
    <recommendedName>
        <fullName evidence="4">Secreted protein</fullName>
    </recommendedName>
</protein>
<accession>A0AAN9MYJ4</accession>
<evidence type="ECO:0000313" key="3">
    <source>
        <dbReference type="Proteomes" id="UP001367508"/>
    </source>
</evidence>
<evidence type="ECO:0008006" key="4">
    <source>
        <dbReference type="Google" id="ProtNLM"/>
    </source>
</evidence>
<sequence length="170" mass="19068">MFGITRKLKGKLVIWLSLSSIELVSWGSWATSNTIRPSISYIQCMPRKVSSHSCAGHTHIVLPQSSMYALNRFFWDLHELHGQLRWGPGTCMVYECGSGDFASLAKSNERRAMHGIHSAIPRNHTTPPRNASSIGKWPASTLKAFVYHNTAMHSLSFGRQATWLTYGSYL</sequence>
<dbReference type="Proteomes" id="UP001367508">
    <property type="component" value="Unassembled WGS sequence"/>
</dbReference>
<dbReference type="EMBL" id="JAYMYQ010000001">
    <property type="protein sequence ID" value="KAK7359993.1"/>
    <property type="molecule type" value="Genomic_DNA"/>
</dbReference>
<dbReference type="AlphaFoldDB" id="A0AAN9MYJ4"/>
<evidence type="ECO:0000313" key="2">
    <source>
        <dbReference type="EMBL" id="KAK7359993.1"/>
    </source>
</evidence>
<feature type="chain" id="PRO_5043049035" description="Secreted protein" evidence="1">
    <location>
        <begin position="31"/>
        <end position="170"/>
    </location>
</feature>
<feature type="signal peptide" evidence="1">
    <location>
        <begin position="1"/>
        <end position="30"/>
    </location>
</feature>
<keyword evidence="1" id="KW-0732">Signal</keyword>
<proteinExistence type="predicted"/>
<keyword evidence="3" id="KW-1185">Reference proteome</keyword>
<comment type="caution">
    <text evidence="2">The sequence shown here is derived from an EMBL/GenBank/DDBJ whole genome shotgun (WGS) entry which is preliminary data.</text>
</comment>
<name>A0AAN9MYJ4_CANGL</name>
<reference evidence="2 3" key="1">
    <citation type="submission" date="2024-01" db="EMBL/GenBank/DDBJ databases">
        <title>The genomes of 5 underutilized Papilionoideae crops provide insights into root nodulation and disease resistanc.</title>
        <authorList>
            <person name="Jiang F."/>
        </authorList>
    </citation>
    <scope>NUCLEOTIDE SEQUENCE [LARGE SCALE GENOMIC DNA]</scope>
    <source>
        <strain evidence="2">LVBAO_FW01</strain>
        <tissue evidence="2">Leaves</tissue>
    </source>
</reference>